<organism evidence="2 3">
    <name type="scientific">Fulvimarina manganoxydans</name>
    <dbReference type="NCBI Taxonomy" id="937218"/>
    <lineage>
        <taxon>Bacteria</taxon>
        <taxon>Pseudomonadati</taxon>
        <taxon>Pseudomonadota</taxon>
        <taxon>Alphaproteobacteria</taxon>
        <taxon>Hyphomicrobiales</taxon>
        <taxon>Aurantimonadaceae</taxon>
        <taxon>Fulvimarina</taxon>
    </lineage>
</organism>
<dbReference type="OrthoDB" id="2389872at2"/>
<evidence type="ECO:0000259" key="1">
    <source>
        <dbReference type="Pfam" id="PF22513"/>
    </source>
</evidence>
<dbReference type="InterPro" id="IPR053853">
    <property type="entry name" value="FitA-like_RHH"/>
</dbReference>
<gene>
    <name evidence="2" type="ORF">SAMN06297251_10869</name>
</gene>
<evidence type="ECO:0000313" key="3">
    <source>
        <dbReference type="Proteomes" id="UP000192656"/>
    </source>
</evidence>
<sequence>MAQITIRRLPDEVHRALQAEAAREGISAEEKARRLLTAGLFPRGEMPFGDWLNALARDLDLDDVTFERDRSGIEAPSFE</sequence>
<dbReference type="AlphaFoldDB" id="A0A1W2C0M2"/>
<dbReference type="InterPro" id="IPR013321">
    <property type="entry name" value="Arc_rbn_hlx_hlx"/>
</dbReference>
<dbReference type="STRING" id="937218.SAMN06297251_10869"/>
<protein>
    <submittedName>
        <fullName evidence="2">Plasmid stability protein</fullName>
    </submittedName>
</protein>
<dbReference type="Gene3D" id="1.10.1220.10">
    <property type="entry name" value="Met repressor-like"/>
    <property type="match status" value="1"/>
</dbReference>
<dbReference type="GO" id="GO:0006355">
    <property type="term" value="P:regulation of DNA-templated transcription"/>
    <property type="evidence" value="ECO:0007669"/>
    <property type="project" value="InterPro"/>
</dbReference>
<reference evidence="2 3" key="1">
    <citation type="submission" date="2017-04" db="EMBL/GenBank/DDBJ databases">
        <authorList>
            <person name="Afonso C.L."/>
            <person name="Miller P.J."/>
            <person name="Scott M.A."/>
            <person name="Spackman E."/>
            <person name="Goraichik I."/>
            <person name="Dimitrov K.M."/>
            <person name="Suarez D.L."/>
            <person name="Swayne D.E."/>
        </authorList>
    </citation>
    <scope>NUCLEOTIDE SEQUENCE [LARGE SCALE GENOMIC DNA]</scope>
    <source>
        <strain evidence="2 3">CGMCC 1.10972</strain>
    </source>
</reference>
<keyword evidence="3" id="KW-1185">Reference proteome</keyword>
<name>A0A1W2C0M2_9HYPH</name>
<dbReference type="Proteomes" id="UP000192656">
    <property type="component" value="Unassembled WGS sequence"/>
</dbReference>
<evidence type="ECO:0000313" key="2">
    <source>
        <dbReference type="EMBL" id="SMC78641.1"/>
    </source>
</evidence>
<dbReference type="RefSeq" id="WP_139798329.1">
    <property type="nucleotide sequence ID" value="NZ_FWXR01000008.1"/>
</dbReference>
<dbReference type="SUPFAM" id="SSF47598">
    <property type="entry name" value="Ribbon-helix-helix"/>
    <property type="match status" value="1"/>
</dbReference>
<accession>A0A1W2C0M2</accession>
<feature type="domain" description="Antitoxin FitA-like ribbon-helix-helix" evidence="1">
    <location>
        <begin position="2"/>
        <end position="38"/>
    </location>
</feature>
<proteinExistence type="predicted"/>
<dbReference type="InterPro" id="IPR010985">
    <property type="entry name" value="Ribbon_hlx_hlx"/>
</dbReference>
<dbReference type="EMBL" id="FWXR01000008">
    <property type="protein sequence ID" value="SMC78641.1"/>
    <property type="molecule type" value="Genomic_DNA"/>
</dbReference>
<dbReference type="Pfam" id="PF22513">
    <property type="entry name" value="FitA-like_RHH"/>
    <property type="match status" value="1"/>
</dbReference>